<sequence length="123" mass="13308">MKKLIITTGLLLSLATSVLAVPITLMETTIGQVLVDSNGMTLYTTKGDQEGVSNCYDDCAANWPPYLAADGEEVSGDFTIITRTDETKQWAYKGAPLYTWTGDKDSGDTTGEAVNDVWYAAKQ</sequence>
<evidence type="ECO:0008006" key="3">
    <source>
        <dbReference type="Google" id="ProtNLM"/>
    </source>
</evidence>
<feature type="signal peptide" evidence="1">
    <location>
        <begin position="1"/>
        <end position="20"/>
    </location>
</feature>
<keyword evidence="1" id="KW-0732">Signal</keyword>
<feature type="chain" id="PRO_5012065469" description="Lipoprotein with Yx(FWY)xxD motif" evidence="1">
    <location>
        <begin position="21"/>
        <end position="123"/>
    </location>
</feature>
<proteinExistence type="predicted"/>
<protein>
    <recommendedName>
        <fullName evidence="3">Lipoprotein with Yx(FWY)xxD motif</fullName>
    </recommendedName>
</protein>
<name>A0A2A4YRG2_9PROT</name>
<dbReference type="EMBL" id="NVUS01000031">
    <property type="protein sequence ID" value="PCI97311.1"/>
    <property type="molecule type" value="Genomic_DNA"/>
</dbReference>
<dbReference type="PIRSF" id="PIRSF029720">
    <property type="entry name" value="UCP029720"/>
    <property type="match status" value="1"/>
</dbReference>
<dbReference type="AlphaFoldDB" id="A0A2A4YRG2"/>
<dbReference type="GO" id="GO:0043448">
    <property type="term" value="P:alkane catabolic process"/>
    <property type="evidence" value="ECO:0007669"/>
    <property type="project" value="TreeGrafter"/>
</dbReference>
<evidence type="ECO:0000256" key="1">
    <source>
        <dbReference type="SAM" id="SignalP"/>
    </source>
</evidence>
<evidence type="ECO:0000313" key="2">
    <source>
        <dbReference type="EMBL" id="PCI97311.1"/>
    </source>
</evidence>
<comment type="caution">
    <text evidence="2">The sequence shown here is derived from an EMBL/GenBank/DDBJ whole genome shotgun (WGS) entry which is preliminary data.</text>
</comment>
<reference evidence="2" key="2">
    <citation type="journal article" date="2018" name="ISME J.">
        <title>A dynamic microbial community with high functional redundancy inhabits the cold, oxic subseafloor aquifer.</title>
        <authorList>
            <person name="Tully B.J."/>
            <person name="Wheat C.G."/>
            <person name="Glazer B.T."/>
            <person name="Huber J.A."/>
        </authorList>
    </citation>
    <scope>NUCLEOTIDE SEQUENCE</scope>
    <source>
        <strain evidence="2">NORP83</strain>
    </source>
</reference>
<dbReference type="PANTHER" id="PTHR39335">
    <property type="entry name" value="BLL4220 PROTEIN"/>
    <property type="match status" value="1"/>
</dbReference>
<accession>A0A2A4YRG2</accession>
<dbReference type="PANTHER" id="PTHR39335:SF1">
    <property type="entry name" value="BLL4220 PROTEIN"/>
    <property type="match status" value="1"/>
</dbReference>
<dbReference type="InterPro" id="IPR014558">
    <property type="entry name" value="UCP029720"/>
</dbReference>
<dbReference type="Pfam" id="PF03640">
    <property type="entry name" value="Lipoprotein_15"/>
    <property type="match status" value="2"/>
</dbReference>
<dbReference type="InterPro" id="IPR005297">
    <property type="entry name" value="Lipoprotein_repeat"/>
</dbReference>
<gene>
    <name evidence="2" type="ORF">COB13_15975</name>
</gene>
<reference key="1">
    <citation type="submission" date="2017-08" db="EMBL/GenBank/DDBJ databases">
        <title>A dynamic microbial community with high functional redundancy inhabits the cold, oxic subseafloor aquifer.</title>
        <authorList>
            <person name="Tully B.J."/>
            <person name="Wheat C.G."/>
            <person name="Glazer B.T."/>
            <person name="Huber J.A."/>
        </authorList>
    </citation>
    <scope>NUCLEOTIDE SEQUENCE [LARGE SCALE GENOMIC DNA]</scope>
</reference>
<organism evidence="2">
    <name type="scientific">OCS116 cluster bacterium</name>
    <dbReference type="NCBI Taxonomy" id="2030921"/>
    <lineage>
        <taxon>Bacteria</taxon>
        <taxon>Pseudomonadati</taxon>
        <taxon>Pseudomonadota</taxon>
        <taxon>Alphaproteobacteria</taxon>
        <taxon>OCS116 cluster</taxon>
    </lineage>
</organism>